<dbReference type="PROSITE" id="PS51987">
    <property type="entry name" value="GS_CATALYTIC"/>
    <property type="match status" value="1"/>
</dbReference>
<comment type="similarity">
    <text evidence="1 2 3">Belongs to the glutamine synthetase family.</text>
</comment>
<feature type="domain" description="GS beta-grasp" evidence="4">
    <location>
        <begin position="17"/>
        <end position="99"/>
    </location>
</feature>
<dbReference type="Pfam" id="PF00120">
    <property type="entry name" value="Gln-synt_C"/>
    <property type="match status" value="1"/>
</dbReference>
<dbReference type="GO" id="GO:0006542">
    <property type="term" value="P:glutamine biosynthetic process"/>
    <property type="evidence" value="ECO:0007669"/>
    <property type="project" value="InterPro"/>
</dbReference>
<evidence type="ECO:0000259" key="5">
    <source>
        <dbReference type="PROSITE" id="PS51987"/>
    </source>
</evidence>
<dbReference type="SUPFAM" id="SSF54368">
    <property type="entry name" value="Glutamine synthetase, N-terminal domain"/>
    <property type="match status" value="1"/>
</dbReference>
<dbReference type="GO" id="GO:0016020">
    <property type="term" value="C:membrane"/>
    <property type="evidence" value="ECO:0007669"/>
    <property type="project" value="TreeGrafter"/>
</dbReference>
<dbReference type="PANTHER" id="PTHR43407">
    <property type="entry name" value="GLUTAMINE SYNTHETASE"/>
    <property type="match status" value="1"/>
</dbReference>
<evidence type="ECO:0000259" key="4">
    <source>
        <dbReference type="PROSITE" id="PS51986"/>
    </source>
</evidence>
<dbReference type="InterPro" id="IPR008146">
    <property type="entry name" value="Gln_synth_cat_dom"/>
</dbReference>
<name>A0A484F7K2_9EURY</name>
<dbReference type="GO" id="GO:0005737">
    <property type="term" value="C:cytoplasm"/>
    <property type="evidence" value="ECO:0007669"/>
    <property type="project" value="TreeGrafter"/>
</dbReference>
<dbReference type="PROSITE" id="PS51986">
    <property type="entry name" value="GS_BETA_GRASP"/>
    <property type="match status" value="1"/>
</dbReference>
<dbReference type="Gene3D" id="3.10.20.70">
    <property type="entry name" value="Glutamine synthetase, N-terminal domain"/>
    <property type="match status" value="1"/>
</dbReference>
<keyword evidence="7" id="KW-1185">Reference proteome</keyword>
<dbReference type="SMART" id="SM01230">
    <property type="entry name" value="Gln-synt_C"/>
    <property type="match status" value="1"/>
</dbReference>
<dbReference type="InterPro" id="IPR014746">
    <property type="entry name" value="Gln_synth/guanido_kin_cat_dom"/>
</dbReference>
<evidence type="ECO:0000256" key="3">
    <source>
        <dbReference type="RuleBase" id="RU000384"/>
    </source>
</evidence>
<dbReference type="GO" id="GO:0004356">
    <property type="term" value="F:glutamine synthetase activity"/>
    <property type="evidence" value="ECO:0007669"/>
    <property type="project" value="InterPro"/>
</dbReference>
<accession>A0A484F7K2</accession>
<dbReference type="EMBL" id="SNYS01000007">
    <property type="protein sequence ID" value="TDQ69544.1"/>
    <property type="molecule type" value="Genomic_DNA"/>
</dbReference>
<dbReference type="Proteomes" id="UP000294855">
    <property type="component" value="Unassembled WGS sequence"/>
</dbReference>
<comment type="caution">
    <text evidence="6">The sequence shown here is derived from an EMBL/GenBank/DDBJ whole genome shotgun (WGS) entry which is preliminary data.</text>
</comment>
<dbReference type="SUPFAM" id="SSF55931">
    <property type="entry name" value="Glutamine synthetase/guanido kinase"/>
    <property type="match status" value="1"/>
</dbReference>
<reference evidence="6 7" key="1">
    <citation type="submission" date="2019-03" db="EMBL/GenBank/DDBJ databases">
        <title>Genomic Encyclopedia of Type Strains, Phase IV (KMG-IV): sequencing the most valuable type-strain genomes for metagenomic binning, comparative biology and taxonomic classification.</title>
        <authorList>
            <person name="Goeker M."/>
        </authorList>
    </citation>
    <scope>NUCLEOTIDE SEQUENCE [LARGE SCALE GENOMIC DNA]</scope>
    <source>
        <strain evidence="6 7">DSM 13328</strain>
    </source>
</reference>
<proteinExistence type="inferred from homology"/>
<evidence type="ECO:0000256" key="1">
    <source>
        <dbReference type="ARBA" id="ARBA00009897"/>
    </source>
</evidence>
<gene>
    <name evidence="6" type="ORF">C7391_0878</name>
</gene>
<organism evidence="6 7">
    <name type="scientific">Methanimicrococcus blatticola</name>
    <dbReference type="NCBI Taxonomy" id="91560"/>
    <lineage>
        <taxon>Archaea</taxon>
        <taxon>Methanobacteriati</taxon>
        <taxon>Methanobacteriota</taxon>
        <taxon>Stenosarchaea group</taxon>
        <taxon>Methanomicrobia</taxon>
        <taxon>Methanosarcinales</taxon>
        <taxon>Methanosarcinaceae</taxon>
        <taxon>Methanimicrococcus</taxon>
    </lineage>
</organism>
<evidence type="ECO:0000313" key="7">
    <source>
        <dbReference type="Proteomes" id="UP000294855"/>
    </source>
</evidence>
<sequence>MAQFTTISEILEAVKEEELDFIRFHFSDADGVFKELDVPPALLESAFSKGLPFDNSVGGTFKPTGSDLMLKPDPRTFSILDYGRQNYGRVVCELTFLDGQPFDGCVRSALKLFVRKIYQAGYTFSVSSSLSFYLFDASFVASGESFSPSPETIMKTEAVKREILSALNVAEIDIVSLRQMHQGGPISIVFKEGSVLRTADNIMTAKYLVTDVARRHNLHASFMPKPATTMEGLTTTFGFTLMKDEFNEFYHPDQEMMISDKARGFIAGIFKHIRAICAVTNPTVNSYKRIVQKGKAPYYVSWSAVDRHSLIRLPSSRGRATRIEVQNADSSCNPYLSLLVLIAAGISGIDDNLKTIPAVNFETHDYSESEKQALSAGTLPNTLREALLAFNNDALIREALSDSISSSIYQTGIFEWSDYIGCVHTWELEKYL</sequence>
<dbReference type="Pfam" id="PF03951">
    <property type="entry name" value="Gln-synt_N"/>
    <property type="match status" value="1"/>
</dbReference>
<dbReference type="PANTHER" id="PTHR43407:SF1">
    <property type="entry name" value="LENGSIN"/>
    <property type="match status" value="1"/>
</dbReference>
<dbReference type="InterPro" id="IPR036651">
    <property type="entry name" value="Gln_synt_N_sf"/>
</dbReference>
<dbReference type="RefSeq" id="WP_133517336.1">
    <property type="nucleotide sequence ID" value="NZ_JAHDUW010000002.1"/>
</dbReference>
<dbReference type="OrthoDB" id="36124at2157"/>
<evidence type="ECO:0000313" key="6">
    <source>
        <dbReference type="EMBL" id="TDQ69544.1"/>
    </source>
</evidence>
<dbReference type="InterPro" id="IPR008147">
    <property type="entry name" value="Gln_synt_N"/>
</dbReference>
<feature type="domain" description="GS catalytic" evidence="5">
    <location>
        <begin position="106"/>
        <end position="432"/>
    </location>
</feature>
<dbReference type="AlphaFoldDB" id="A0A484F7K2"/>
<protein>
    <submittedName>
        <fullName evidence="6">L-glutamine synthetase</fullName>
    </submittedName>
</protein>
<dbReference type="Gene3D" id="3.30.590.10">
    <property type="entry name" value="Glutamine synthetase/guanido kinase, catalytic domain"/>
    <property type="match status" value="1"/>
</dbReference>
<evidence type="ECO:0000256" key="2">
    <source>
        <dbReference type="PROSITE-ProRule" id="PRU01330"/>
    </source>
</evidence>